<dbReference type="PANTHER" id="PTHR13832:SF565">
    <property type="entry name" value="AT28366P-RELATED"/>
    <property type="match status" value="1"/>
</dbReference>
<comment type="catalytic activity">
    <reaction evidence="9">
        <text>O-phospho-L-threonyl-[protein] + H2O = L-threonyl-[protein] + phosphate</text>
        <dbReference type="Rhea" id="RHEA:47004"/>
        <dbReference type="Rhea" id="RHEA-COMP:11060"/>
        <dbReference type="Rhea" id="RHEA-COMP:11605"/>
        <dbReference type="ChEBI" id="CHEBI:15377"/>
        <dbReference type="ChEBI" id="CHEBI:30013"/>
        <dbReference type="ChEBI" id="CHEBI:43474"/>
        <dbReference type="ChEBI" id="CHEBI:61977"/>
        <dbReference type="EC" id="3.1.3.16"/>
    </reaction>
    <physiologicalReaction direction="left-to-right" evidence="9">
        <dbReference type="Rhea" id="RHEA:47005"/>
    </physiologicalReaction>
</comment>
<dbReference type="EC" id="3.1.3.16" evidence="4"/>
<accession>A0AB34PKN2</accession>
<comment type="similarity">
    <text evidence="3 10">Belongs to the PP2C family.</text>
</comment>
<evidence type="ECO:0000256" key="4">
    <source>
        <dbReference type="ARBA" id="ARBA00013081"/>
    </source>
</evidence>
<dbReference type="InterPro" id="IPR015655">
    <property type="entry name" value="PP2C"/>
</dbReference>
<gene>
    <name evidence="13" type="ORF">MG3_05524</name>
</gene>
<dbReference type="PROSITE" id="PS01032">
    <property type="entry name" value="PPM_1"/>
    <property type="match status" value="1"/>
</dbReference>
<dbReference type="InterPro" id="IPR036457">
    <property type="entry name" value="PPM-type-like_dom_sf"/>
</dbReference>
<proteinExistence type="inferred from homology"/>
<dbReference type="Pfam" id="PF00481">
    <property type="entry name" value="PP2C"/>
    <property type="match status" value="1"/>
</dbReference>
<feature type="compositionally biased region" description="Acidic residues" evidence="11">
    <location>
        <begin position="545"/>
        <end position="555"/>
    </location>
</feature>
<dbReference type="InterPro" id="IPR001932">
    <property type="entry name" value="PPM-type_phosphatase-like_dom"/>
</dbReference>
<evidence type="ECO:0000313" key="14">
    <source>
        <dbReference type="Proteomes" id="UP000030161"/>
    </source>
</evidence>
<dbReference type="SMART" id="SM00332">
    <property type="entry name" value="PP2Cc"/>
    <property type="match status" value="1"/>
</dbReference>
<evidence type="ECO:0000256" key="7">
    <source>
        <dbReference type="ARBA" id="ARBA00022912"/>
    </source>
</evidence>
<evidence type="ECO:0000256" key="5">
    <source>
        <dbReference type="ARBA" id="ARBA00022723"/>
    </source>
</evidence>
<dbReference type="InterPro" id="IPR000222">
    <property type="entry name" value="PP2C_BS"/>
</dbReference>
<dbReference type="PANTHER" id="PTHR13832">
    <property type="entry name" value="PROTEIN PHOSPHATASE 2C"/>
    <property type="match status" value="1"/>
</dbReference>
<dbReference type="GO" id="GO:0046872">
    <property type="term" value="F:metal ion binding"/>
    <property type="evidence" value="ECO:0007669"/>
    <property type="project" value="UniProtKB-KW"/>
</dbReference>
<dbReference type="Gene3D" id="3.60.40.10">
    <property type="entry name" value="PPM-type phosphatase domain"/>
    <property type="match status" value="1"/>
</dbReference>
<evidence type="ECO:0000259" key="12">
    <source>
        <dbReference type="PROSITE" id="PS51746"/>
    </source>
</evidence>
<feature type="compositionally biased region" description="Basic and acidic residues" evidence="11">
    <location>
        <begin position="573"/>
        <end position="588"/>
    </location>
</feature>
<evidence type="ECO:0000256" key="10">
    <source>
        <dbReference type="RuleBase" id="RU003465"/>
    </source>
</evidence>
<evidence type="ECO:0000313" key="13">
    <source>
        <dbReference type="EMBL" id="KGR04397.1"/>
    </source>
</evidence>
<feature type="region of interest" description="Disordered" evidence="11">
    <location>
        <begin position="427"/>
        <end position="498"/>
    </location>
</feature>
<dbReference type="AlphaFoldDB" id="A0AB34PKN2"/>
<feature type="compositionally biased region" description="Basic and acidic residues" evidence="11">
    <location>
        <begin position="485"/>
        <end position="494"/>
    </location>
</feature>
<dbReference type="PROSITE" id="PS51746">
    <property type="entry name" value="PPM_2"/>
    <property type="match status" value="1"/>
</dbReference>
<evidence type="ECO:0000256" key="8">
    <source>
        <dbReference type="ARBA" id="ARBA00023211"/>
    </source>
</evidence>
<comment type="caution">
    <text evidence="13">The sequence shown here is derived from an EMBL/GenBank/DDBJ whole genome shotgun (WGS) entry which is preliminary data.</text>
</comment>
<evidence type="ECO:0000256" key="3">
    <source>
        <dbReference type="ARBA" id="ARBA00006702"/>
    </source>
</evidence>
<comment type="cofactor">
    <cofactor evidence="2">
        <name>Mg(2+)</name>
        <dbReference type="ChEBI" id="CHEBI:18420"/>
    </cofactor>
</comment>
<evidence type="ECO:0000256" key="1">
    <source>
        <dbReference type="ARBA" id="ARBA00001936"/>
    </source>
</evidence>
<comment type="cofactor">
    <cofactor evidence="1">
        <name>Mn(2+)</name>
        <dbReference type="ChEBI" id="CHEBI:29035"/>
    </cofactor>
</comment>
<keyword evidence="8" id="KW-0464">Manganese</keyword>
<keyword evidence="5" id="KW-0479">Metal-binding</keyword>
<evidence type="ECO:0000256" key="2">
    <source>
        <dbReference type="ARBA" id="ARBA00001946"/>
    </source>
</evidence>
<feature type="region of interest" description="Disordered" evidence="11">
    <location>
        <begin position="56"/>
        <end position="128"/>
    </location>
</feature>
<keyword evidence="6 10" id="KW-0378">Hydrolase</keyword>
<evidence type="ECO:0000256" key="6">
    <source>
        <dbReference type="ARBA" id="ARBA00022801"/>
    </source>
</evidence>
<dbReference type="Proteomes" id="UP000030161">
    <property type="component" value="Unassembled WGS sequence"/>
</dbReference>
<evidence type="ECO:0000256" key="11">
    <source>
        <dbReference type="SAM" id="MobiDB-lite"/>
    </source>
</evidence>
<feature type="region of interest" description="Disordered" evidence="11">
    <location>
        <begin position="538"/>
        <end position="588"/>
    </location>
</feature>
<dbReference type="CDD" id="cd00143">
    <property type="entry name" value="PP2Cc"/>
    <property type="match status" value="1"/>
</dbReference>
<feature type="compositionally biased region" description="Low complexity" evidence="11">
    <location>
        <begin position="96"/>
        <end position="106"/>
    </location>
</feature>
<evidence type="ECO:0000256" key="9">
    <source>
        <dbReference type="ARBA" id="ARBA00048832"/>
    </source>
</evidence>
<feature type="compositionally biased region" description="Acidic residues" evidence="11">
    <location>
        <begin position="60"/>
        <end position="74"/>
    </location>
</feature>
<keyword evidence="7 10" id="KW-0904">Protein phosphatase</keyword>
<reference evidence="13 14" key="1">
    <citation type="submission" date="2013-12" db="EMBL/GenBank/DDBJ databases">
        <title>The Genome Sequence of Candida albicans P78048.</title>
        <authorList>
            <consortium name="The Broad Institute Genome Sequencing Platform"/>
            <consortium name="The Broad Institute Genome Sequencing Center for Infectious Disease"/>
            <person name="Cuomo C."/>
            <person name="Bennett R."/>
            <person name="Hirakawa M."/>
            <person name="Noverr M."/>
            <person name="Mitchell A."/>
            <person name="Young S.K."/>
            <person name="Zeng Q."/>
            <person name="Gargeya S."/>
            <person name="Fitzgerald M."/>
            <person name="Abouelleil A."/>
            <person name="Alvarado L."/>
            <person name="Berlin A.M."/>
            <person name="Chapman S.B."/>
            <person name="Dewar J."/>
            <person name="Goldberg J."/>
            <person name="Griggs A."/>
            <person name="Gujja S."/>
            <person name="Hansen M."/>
            <person name="Howarth C."/>
            <person name="Imamovic A."/>
            <person name="Larimer J."/>
            <person name="McCowan C."/>
            <person name="Murphy C."/>
            <person name="Pearson M."/>
            <person name="Priest M."/>
            <person name="Roberts A."/>
            <person name="Saif S."/>
            <person name="Shea T."/>
            <person name="Sykes S."/>
            <person name="Wortman J."/>
            <person name="Nusbaum C."/>
            <person name="Birren B."/>
        </authorList>
    </citation>
    <scope>NUCLEOTIDE SEQUENCE [LARGE SCALE GENOMIC DNA]</scope>
    <source>
        <strain evidence="13 14">P78048</strain>
    </source>
</reference>
<feature type="compositionally biased region" description="Acidic residues" evidence="11">
    <location>
        <begin position="474"/>
        <end position="484"/>
    </location>
</feature>
<feature type="compositionally biased region" description="Gly residues" evidence="11">
    <location>
        <begin position="429"/>
        <end position="461"/>
    </location>
</feature>
<feature type="domain" description="PPM-type phosphatase" evidence="12">
    <location>
        <begin position="23"/>
        <end position="369"/>
    </location>
</feature>
<protein>
    <recommendedName>
        <fullName evidence="4">protein-serine/threonine phosphatase</fullName>
        <ecNumber evidence="4">3.1.3.16</ecNumber>
    </recommendedName>
</protein>
<name>A0AB34PKN2_CANAX</name>
<dbReference type="GO" id="GO:0004722">
    <property type="term" value="F:protein serine/threonine phosphatase activity"/>
    <property type="evidence" value="ECO:0007669"/>
    <property type="project" value="UniProtKB-EC"/>
</dbReference>
<organism evidence="13 14">
    <name type="scientific">Candida albicans P78048</name>
    <dbReference type="NCBI Taxonomy" id="1094989"/>
    <lineage>
        <taxon>Eukaryota</taxon>
        <taxon>Fungi</taxon>
        <taxon>Dikarya</taxon>
        <taxon>Ascomycota</taxon>
        <taxon>Saccharomycotina</taxon>
        <taxon>Pichiomycetes</taxon>
        <taxon>Debaryomycetaceae</taxon>
        <taxon>Candida/Lodderomyces clade</taxon>
        <taxon>Candida</taxon>
    </lineage>
</organism>
<dbReference type="EMBL" id="AJIX01000042">
    <property type="protein sequence ID" value="KGR04397.1"/>
    <property type="molecule type" value="Genomic_DNA"/>
</dbReference>
<dbReference type="SUPFAM" id="SSF81606">
    <property type="entry name" value="PP2C-like"/>
    <property type="match status" value="1"/>
</dbReference>
<sequence length="588" mass="64961">MGQILSQPVVEKHSDEHKDKYLAYGISCMQGWRINMEDAHATILNLYDLPLKKSLSSNSEQDEDEEDEEEEADSQDSTTTNTTKSHQQQNQKEDLQQNNDKQNSQQDIKDGDNDTQMSDSDENHHHAAPQQQHIAFFGVYDGHGGEKAAIFTGEKLHHLIKETKEFKQKDYINALKQGFLNCDQEILKDFYMRDDDSGCAATSAIITPDLIVCGNAGDSRTIMSTNGFAKALSFDHKPSNEGEKARICAAGGYVDMGRVNGNLALSRGIGDFDFKKNVDLPAEEQIVTCYPDVIQHNIDYKSDEFVVLACDGIWDCLTSQKCVECVRRGIYERKSLSIICEEIMDLCCAPTSDGSGIGCDNMSIAIVALLDYTKNETLDQWYEKIISRVEQQQQQKNDPNSLNKYGPISQPYNELYKEMYGEYYDIGQQGQGGNGRSNIGSGNGSGRGSGASGSSSGGGASINGNSIFGRSGYDDEDDDDDEEKNIERRRRDQDESNLNGGAISLQKLLASNAITNENGVIYLDTSSAQSLLAHFGVADAGAHGDEEDEEEEGEGEDVHQGLAHEEEEEEEKEGSKIEEISEKIDDEV</sequence>